<sequence>MNDPVPKSDSGGTAVPGALGDPNAPLRLSFDGPLAVITMDNPPHNLFDDGMWQAWFAAADWLEHNVPRALLIRAEGRVVSAGVDVRIFRDTPADKVEECWRRNLSIVQTLEWLPCPTVFAAHSLTLTAAFEIALACDFIVAVGGARFGLVERRVAFTPAMGGTQRLAERAGVSRARELVMTGRLYRASTLADWGVVNALFEPASFADEAHAFSLDLATGPTQAHAATKQVIREYLRGGVVAADVVLPTVAHSVSRTADHGHAVAGFLTHGPDHGTEYFGR</sequence>
<dbReference type="SUPFAM" id="SSF52096">
    <property type="entry name" value="ClpP/crotonase"/>
    <property type="match status" value="1"/>
</dbReference>
<dbReference type="Gene3D" id="3.90.226.10">
    <property type="entry name" value="2-enoyl-CoA Hydratase, Chain A, domain 1"/>
    <property type="match status" value="1"/>
</dbReference>
<keyword evidence="3" id="KW-1185">Reference proteome</keyword>
<dbReference type="PANTHER" id="PTHR11941">
    <property type="entry name" value="ENOYL-COA HYDRATASE-RELATED"/>
    <property type="match status" value="1"/>
</dbReference>
<dbReference type="InterPro" id="IPR029045">
    <property type="entry name" value="ClpP/crotonase-like_dom_sf"/>
</dbReference>
<dbReference type="CDD" id="cd06558">
    <property type="entry name" value="crotonase-like"/>
    <property type="match status" value="1"/>
</dbReference>
<dbReference type="EMBL" id="CP120983">
    <property type="protein sequence ID" value="WLQ63428.1"/>
    <property type="molecule type" value="Genomic_DNA"/>
</dbReference>
<proteinExistence type="predicted"/>
<dbReference type="Pfam" id="PF00378">
    <property type="entry name" value="ECH_1"/>
    <property type="match status" value="1"/>
</dbReference>
<name>A0ABY9J6Y9_9ACTN</name>
<feature type="region of interest" description="Disordered" evidence="1">
    <location>
        <begin position="1"/>
        <end position="20"/>
    </location>
</feature>
<dbReference type="InterPro" id="IPR001753">
    <property type="entry name" value="Enoyl-CoA_hydra/iso"/>
</dbReference>
<gene>
    <name evidence="2" type="ORF">P8A20_07380</name>
</gene>
<accession>A0ABY9J6Y9</accession>
<protein>
    <submittedName>
        <fullName evidence="2">Enoyl-CoA hydratase/isomerase family protein</fullName>
    </submittedName>
</protein>
<evidence type="ECO:0000256" key="1">
    <source>
        <dbReference type="SAM" id="MobiDB-lite"/>
    </source>
</evidence>
<organism evidence="2 3">
    <name type="scientific">Streptomyces glycanivorans</name>
    <dbReference type="NCBI Taxonomy" id="3033808"/>
    <lineage>
        <taxon>Bacteria</taxon>
        <taxon>Bacillati</taxon>
        <taxon>Actinomycetota</taxon>
        <taxon>Actinomycetes</taxon>
        <taxon>Kitasatosporales</taxon>
        <taxon>Streptomycetaceae</taxon>
        <taxon>Streptomyces</taxon>
    </lineage>
</organism>
<dbReference type="RefSeq" id="WP_306103150.1">
    <property type="nucleotide sequence ID" value="NZ_CP120983.1"/>
</dbReference>
<dbReference type="PANTHER" id="PTHR11941:SF54">
    <property type="entry name" value="ENOYL-COA HYDRATASE, MITOCHONDRIAL"/>
    <property type="match status" value="1"/>
</dbReference>
<evidence type="ECO:0000313" key="3">
    <source>
        <dbReference type="Proteomes" id="UP001224433"/>
    </source>
</evidence>
<dbReference type="Proteomes" id="UP001224433">
    <property type="component" value="Chromosome"/>
</dbReference>
<evidence type="ECO:0000313" key="2">
    <source>
        <dbReference type="EMBL" id="WLQ63428.1"/>
    </source>
</evidence>
<reference evidence="2 3" key="1">
    <citation type="submission" date="2023-03" db="EMBL/GenBank/DDBJ databases">
        <title>Isolation and description of six Streptomyces strains from soil environments, able to metabolize different microbial glucans.</title>
        <authorList>
            <person name="Widen T."/>
            <person name="Larsbrink J."/>
        </authorList>
    </citation>
    <scope>NUCLEOTIDE SEQUENCE [LARGE SCALE GENOMIC DNA]</scope>
    <source>
        <strain evidence="2 3">Alt3</strain>
    </source>
</reference>